<gene>
    <name evidence="3" type="ORF">PG996_003398</name>
</gene>
<evidence type="ECO:0000256" key="1">
    <source>
        <dbReference type="SAM" id="MobiDB-lite"/>
    </source>
</evidence>
<reference evidence="3 4" key="1">
    <citation type="submission" date="2023-01" db="EMBL/GenBank/DDBJ databases">
        <title>Analysis of 21 Apiospora genomes using comparative genomics revels a genus with tremendous synthesis potential of carbohydrate active enzymes and secondary metabolites.</title>
        <authorList>
            <person name="Sorensen T."/>
        </authorList>
    </citation>
    <scope>NUCLEOTIDE SEQUENCE [LARGE SCALE GENOMIC DNA]</scope>
    <source>
        <strain evidence="3 4">CBS 83171</strain>
    </source>
</reference>
<protein>
    <submittedName>
        <fullName evidence="3">Uncharacterized protein</fullName>
    </submittedName>
</protein>
<feature type="region of interest" description="Disordered" evidence="1">
    <location>
        <begin position="669"/>
        <end position="720"/>
    </location>
</feature>
<dbReference type="Proteomes" id="UP001446871">
    <property type="component" value="Unassembled WGS sequence"/>
</dbReference>
<feature type="compositionally biased region" description="Basic and acidic residues" evidence="1">
    <location>
        <begin position="73"/>
        <end position="82"/>
    </location>
</feature>
<dbReference type="EMBL" id="JAQQWM010000002">
    <property type="protein sequence ID" value="KAK8077228.1"/>
    <property type="molecule type" value="Genomic_DNA"/>
</dbReference>
<keyword evidence="4" id="KW-1185">Reference proteome</keyword>
<evidence type="ECO:0000313" key="3">
    <source>
        <dbReference type="EMBL" id="KAK8077228.1"/>
    </source>
</evidence>
<feature type="region of interest" description="Disordered" evidence="1">
    <location>
        <begin position="94"/>
        <end position="148"/>
    </location>
</feature>
<proteinExistence type="predicted"/>
<organism evidence="3 4">
    <name type="scientific">Apiospora saccharicola</name>
    <dbReference type="NCBI Taxonomy" id="335842"/>
    <lineage>
        <taxon>Eukaryota</taxon>
        <taxon>Fungi</taxon>
        <taxon>Dikarya</taxon>
        <taxon>Ascomycota</taxon>
        <taxon>Pezizomycotina</taxon>
        <taxon>Sordariomycetes</taxon>
        <taxon>Xylariomycetidae</taxon>
        <taxon>Amphisphaeriales</taxon>
        <taxon>Apiosporaceae</taxon>
        <taxon>Apiospora</taxon>
    </lineage>
</organism>
<evidence type="ECO:0000313" key="4">
    <source>
        <dbReference type="Proteomes" id="UP001446871"/>
    </source>
</evidence>
<keyword evidence="2" id="KW-0472">Membrane</keyword>
<feature type="compositionally biased region" description="Polar residues" evidence="1">
    <location>
        <begin position="205"/>
        <end position="216"/>
    </location>
</feature>
<feature type="compositionally biased region" description="Low complexity" evidence="1">
    <location>
        <begin position="707"/>
        <end position="720"/>
    </location>
</feature>
<feature type="region of interest" description="Disordered" evidence="1">
    <location>
        <begin position="287"/>
        <end position="323"/>
    </location>
</feature>
<feature type="compositionally biased region" description="Low complexity" evidence="1">
    <location>
        <begin position="676"/>
        <end position="697"/>
    </location>
</feature>
<feature type="region of interest" description="Disordered" evidence="1">
    <location>
        <begin position="165"/>
        <end position="216"/>
    </location>
</feature>
<evidence type="ECO:0000256" key="2">
    <source>
        <dbReference type="SAM" id="Phobius"/>
    </source>
</evidence>
<keyword evidence="2" id="KW-0812">Transmembrane</keyword>
<feature type="region of interest" description="Disordered" evidence="1">
    <location>
        <begin position="1"/>
        <end position="82"/>
    </location>
</feature>
<feature type="transmembrane region" description="Helical" evidence="2">
    <location>
        <begin position="262"/>
        <end position="284"/>
    </location>
</feature>
<comment type="caution">
    <text evidence="3">The sequence shown here is derived from an EMBL/GenBank/DDBJ whole genome shotgun (WGS) entry which is preliminary data.</text>
</comment>
<feature type="compositionally biased region" description="Low complexity" evidence="1">
    <location>
        <begin position="136"/>
        <end position="148"/>
    </location>
</feature>
<keyword evidence="2" id="KW-1133">Transmembrane helix</keyword>
<accession>A0ABR1W169</accession>
<sequence>MPYSDNLYSSGHAFGDPDSEEEEYGDEHSPSDGYFTASASSHGDPSVPAVPFSRVPNVLVPDPTLRQQPETAAEAKAREVEQDRVAALNTRWQGRPLGNASLPGDHSYSHHLEHATTTAAPSTRTQSTYPIFTPRTPLSTSAYTPSSSSASASASVIAATPALSSQRPLRSLPYSRGRSASVYSDAPPAYTPSPTSPLSPNSPNNQARNYSTITSANMGIEDERLLGRDPESMGLPNDEESVRPAWRQRVTRRLPRWFSWRYTLLAAVLLIATVSFLASSYRVVKDDRGKSIRPSPAEPIKQPADKAPLDPPPPGDPHPDLPVLQPLESTHCRNATFRFPEQIMAVKFDKEKYFSFVEEMAYHKGHDDVSIAGQVNIRKVDATGAPRVILEIVTNDPDLRVDVNADEADQMMKVTVPKHTEASNKDISPCMEMRATIYVPDNAELKEMGIKTVHLDILTLDDLVLKVAEYTRLVSDLGDVVSAASNGRVYTTSERTPLPAVQDYIFVPAKNTYQFNSRVIEVQTVAGDIGGTWPLYDMLGLHSTAGNVQASIAPKPVLETDPKPAVLSLSTVSGYLSAAEPIHELDQMPIREYLVDLKSTSGRIHGALAFSTGIDLKSTASDIAVDLLPVLDSSKVNATTPAQLETGTTSGTTAVRVLDPIWFAGWSASPAPPPSSNNNINSPVPLSHATTTTNTAAVPAKKRRNENASSNNNNNNKLPKAAPITLTATATLEQVRDVSAAAGLANQPLNCLQAVHKSTSGDIGLKYPASWVGLLVGDSTAGRLGVSGKAVQVVKSTNGLGRSELVAYVGQNAGASSVRTHSMIGNLACQFGQ</sequence>
<feature type="compositionally biased region" description="Polar residues" evidence="1">
    <location>
        <begin position="115"/>
        <end position="130"/>
    </location>
</feature>
<name>A0ABR1W169_9PEZI</name>